<reference evidence="4" key="1">
    <citation type="submission" date="2018-09" db="EMBL/GenBank/DDBJ databases">
        <title>Genome sequencing of strain 2DFWR-13.</title>
        <authorList>
            <person name="Heo J."/>
            <person name="Kim S.-J."/>
            <person name="Kwon S.-W."/>
        </authorList>
    </citation>
    <scope>NUCLEOTIDE SEQUENCE [LARGE SCALE GENOMIC DNA]</scope>
    <source>
        <strain evidence="4">2DFWR-13</strain>
    </source>
</reference>
<name>A0A387BBT7_9MICO</name>
<proteinExistence type="predicted"/>
<dbReference type="EMBL" id="CP032630">
    <property type="protein sequence ID" value="AYF98555.1"/>
    <property type="molecule type" value="Genomic_DNA"/>
</dbReference>
<dbReference type="OrthoDB" id="9812729at2"/>
<organism evidence="3 4">
    <name type="scientific">Protaetiibacter intestinalis</name>
    <dbReference type="NCBI Taxonomy" id="2419774"/>
    <lineage>
        <taxon>Bacteria</taxon>
        <taxon>Bacillati</taxon>
        <taxon>Actinomycetota</taxon>
        <taxon>Actinomycetes</taxon>
        <taxon>Micrococcales</taxon>
        <taxon>Microbacteriaceae</taxon>
        <taxon>Protaetiibacter</taxon>
    </lineage>
</organism>
<accession>A0A387BBT7</accession>
<gene>
    <name evidence="3" type="ORF">D7I47_09975</name>
</gene>
<dbReference type="KEGG" id="lyd:D7I47_09975"/>
<dbReference type="PANTHER" id="PTHR34351">
    <property type="entry name" value="SLR1927 PROTEIN-RELATED"/>
    <property type="match status" value="1"/>
</dbReference>
<keyword evidence="1" id="KW-0472">Membrane</keyword>
<sequence length="427" mass="46382">MPEPSPLRRSRSLRLTARGWATLVAGAGCFMAAYPLGRAELLVVGAFALLLSLGGLLVGRLRRPKLDVIRMFSPPVVSAGAIAHATLRVRNTGSATTPALLWNDAIPWREEQDAQLLAPIRIGSVEKRTATIGYEVHPPRRGLFPIGPLVVEYADPFGMVRALTAIGGVDRLTVVPAVVDLPDGGPVLIDGDGTAQLVQRRAVGNDDDLSTREYRFGDALRRVHWRASARHGELMVRQEEHRSHPDARIVIDTRLSGYPDAEPDLIGWPPSPLSESFEWAVRMLASLAVHLDEAGFRVEVRESAAQQIEPIGERWEGGQRIESFLTSLAALRLLDRTGEGMPPAASADAAGPTFAVLGDASEEVVDWVLRQRRPGQAGTAFLLGMRSSSRERLVDAGWMCIDVTSRDDLADAWRSSATEAGFIRGAH</sequence>
<keyword evidence="1" id="KW-0812">Transmembrane</keyword>
<feature type="transmembrane region" description="Helical" evidence="1">
    <location>
        <begin position="20"/>
        <end position="36"/>
    </location>
</feature>
<dbReference type="AlphaFoldDB" id="A0A387BBT7"/>
<dbReference type="Proteomes" id="UP000278886">
    <property type="component" value="Chromosome"/>
</dbReference>
<protein>
    <submittedName>
        <fullName evidence="3">DUF58 domain-containing protein</fullName>
    </submittedName>
</protein>
<dbReference type="PANTHER" id="PTHR34351:SF1">
    <property type="entry name" value="SLR1927 PROTEIN"/>
    <property type="match status" value="1"/>
</dbReference>
<dbReference type="Pfam" id="PF01882">
    <property type="entry name" value="DUF58"/>
    <property type="match status" value="1"/>
</dbReference>
<feature type="transmembrane region" description="Helical" evidence="1">
    <location>
        <begin position="42"/>
        <end position="61"/>
    </location>
</feature>
<keyword evidence="1" id="KW-1133">Transmembrane helix</keyword>
<feature type="domain" description="DUF58" evidence="2">
    <location>
        <begin position="211"/>
        <end position="253"/>
    </location>
</feature>
<evidence type="ECO:0000313" key="3">
    <source>
        <dbReference type="EMBL" id="AYF98555.1"/>
    </source>
</evidence>
<evidence type="ECO:0000259" key="2">
    <source>
        <dbReference type="Pfam" id="PF01882"/>
    </source>
</evidence>
<dbReference type="RefSeq" id="WP_120762902.1">
    <property type="nucleotide sequence ID" value="NZ_CP032630.1"/>
</dbReference>
<keyword evidence="4" id="KW-1185">Reference proteome</keyword>
<dbReference type="InterPro" id="IPR002881">
    <property type="entry name" value="DUF58"/>
</dbReference>
<evidence type="ECO:0000256" key="1">
    <source>
        <dbReference type="SAM" id="Phobius"/>
    </source>
</evidence>
<evidence type="ECO:0000313" key="4">
    <source>
        <dbReference type="Proteomes" id="UP000278886"/>
    </source>
</evidence>